<dbReference type="AlphaFoldDB" id="A0A8J3MDF1"/>
<accession>A0A8J3MDF1</accession>
<feature type="transmembrane region" description="Helical" evidence="1">
    <location>
        <begin position="7"/>
        <end position="28"/>
    </location>
</feature>
<name>A0A8J3MDF1_9RHOB</name>
<gene>
    <name evidence="3" type="ORF">GCM10010961_29310</name>
</gene>
<dbReference type="Pfam" id="PF07331">
    <property type="entry name" value="TctB"/>
    <property type="match status" value="1"/>
</dbReference>
<comment type="caution">
    <text evidence="3">The sequence shown here is derived from an EMBL/GenBank/DDBJ whole genome shotgun (WGS) entry which is preliminary data.</text>
</comment>
<keyword evidence="1" id="KW-0472">Membrane</keyword>
<evidence type="ECO:0000313" key="3">
    <source>
        <dbReference type="EMBL" id="GHG95578.1"/>
    </source>
</evidence>
<evidence type="ECO:0000256" key="1">
    <source>
        <dbReference type="SAM" id="Phobius"/>
    </source>
</evidence>
<evidence type="ECO:0000313" key="4">
    <source>
        <dbReference type="Proteomes" id="UP000611500"/>
    </source>
</evidence>
<organism evidence="3 4">
    <name type="scientific">Pseudodonghicola xiamenensis</name>
    <dbReference type="NCBI Taxonomy" id="337702"/>
    <lineage>
        <taxon>Bacteria</taxon>
        <taxon>Pseudomonadati</taxon>
        <taxon>Pseudomonadota</taxon>
        <taxon>Alphaproteobacteria</taxon>
        <taxon>Rhodobacterales</taxon>
        <taxon>Paracoccaceae</taxon>
        <taxon>Pseudodonghicola</taxon>
    </lineage>
</organism>
<dbReference type="EMBL" id="BNAP01000015">
    <property type="protein sequence ID" value="GHG95578.1"/>
    <property type="molecule type" value="Genomic_DNA"/>
</dbReference>
<evidence type="ECO:0000259" key="2">
    <source>
        <dbReference type="Pfam" id="PF07331"/>
    </source>
</evidence>
<keyword evidence="1" id="KW-1133">Transmembrane helix</keyword>
<reference evidence="3" key="1">
    <citation type="journal article" date="2014" name="Int. J. Syst. Evol. Microbiol.">
        <title>Complete genome sequence of Corynebacterium casei LMG S-19264T (=DSM 44701T), isolated from a smear-ripened cheese.</title>
        <authorList>
            <consortium name="US DOE Joint Genome Institute (JGI-PGF)"/>
            <person name="Walter F."/>
            <person name="Albersmeier A."/>
            <person name="Kalinowski J."/>
            <person name="Ruckert C."/>
        </authorList>
    </citation>
    <scope>NUCLEOTIDE SEQUENCE</scope>
    <source>
        <strain evidence="3">CGMCC 1.7081</strain>
    </source>
</reference>
<dbReference type="Proteomes" id="UP000611500">
    <property type="component" value="Unassembled WGS sequence"/>
</dbReference>
<sequence>MKRADLVSGLVLTAFGVVMLAVVIPAQIEPAPDGYVSPRLVPNLAMIAITALSLLLVLKNLPKSEDTPQVRAPVFSGREWVALIKIAGVFAVSLGLFWLGSPLAAGATLIVGALFLLGERRPLLLIGMPAGLLLAVWALFYKLLGTVIV</sequence>
<feature type="domain" description="DUF1468" evidence="2">
    <location>
        <begin position="7"/>
        <end position="145"/>
    </location>
</feature>
<reference evidence="3" key="2">
    <citation type="submission" date="2020-09" db="EMBL/GenBank/DDBJ databases">
        <authorList>
            <person name="Sun Q."/>
            <person name="Zhou Y."/>
        </authorList>
    </citation>
    <scope>NUCLEOTIDE SEQUENCE</scope>
    <source>
        <strain evidence="3">CGMCC 1.7081</strain>
    </source>
</reference>
<dbReference type="InterPro" id="IPR009936">
    <property type="entry name" value="DUF1468"/>
</dbReference>
<keyword evidence="4" id="KW-1185">Reference proteome</keyword>
<keyword evidence="1" id="KW-0812">Transmembrane</keyword>
<feature type="transmembrane region" description="Helical" evidence="1">
    <location>
        <begin position="86"/>
        <end position="117"/>
    </location>
</feature>
<dbReference type="RefSeq" id="WP_028094364.1">
    <property type="nucleotide sequence ID" value="NZ_BNAP01000015.1"/>
</dbReference>
<feature type="transmembrane region" description="Helical" evidence="1">
    <location>
        <begin position="123"/>
        <end position="144"/>
    </location>
</feature>
<protein>
    <recommendedName>
        <fullName evidence="2">DUF1468 domain-containing protein</fullName>
    </recommendedName>
</protein>
<feature type="transmembrane region" description="Helical" evidence="1">
    <location>
        <begin position="40"/>
        <end position="58"/>
    </location>
</feature>
<proteinExistence type="predicted"/>